<dbReference type="AlphaFoldDB" id="K1R0C5"/>
<reference evidence="1" key="1">
    <citation type="journal article" date="2012" name="Nature">
        <title>The oyster genome reveals stress adaptation and complexity of shell formation.</title>
        <authorList>
            <person name="Zhang G."/>
            <person name="Fang X."/>
            <person name="Guo X."/>
            <person name="Li L."/>
            <person name="Luo R."/>
            <person name="Xu F."/>
            <person name="Yang P."/>
            <person name="Zhang L."/>
            <person name="Wang X."/>
            <person name="Qi H."/>
            <person name="Xiong Z."/>
            <person name="Que H."/>
            <person name="Xie Y."/>
            <person name="Holland P.W."/>
            <person name="Paps J."/>
            <person name="Zhu Y."/>
            <person name="Wu F."/>
            <person name="Chen Y."/>
            <person name="Wang J."/>
            <person name="Peng C."/>
            <person name="Meng J."/>
            <person name="Yang L."/>
            <person name="Liu J."/>
            <person name="Wen B."/>
            <person name="Zhang N."/>
            <person name="Huang Z."/>
            <person name="Zhu Q."/>
            <person name="Feng Y."/>
            <person name="Mount A."/>
            <person name="Hedgecock D."/>
            <person name="Xu Z."/>
            <person name="Liu Y."/>
            <person name="Domazet-Loso T."/>
            <person name="Du Y."/>
            <person name="Sun X."/>
            <person name="Zhang S."/>
            <person name="Liu B."/>
            <person name="Cheng P."/>
            <person name="Jiang X."/>
            <person name="Li J."/>
            <person name="Fan D."/>
            <person name="Wang W."/>
            <person name="Fu W."/>
            <person name="Wang T."/>
            <person name="Wang B."/>
            <person name="Zhang J."/>
            <person name="Peng Z."/>
            <person name="Li Y."/>
            <person name="Li N."/>
            <person name="Wang J."/>
            <person name="Chen M."/>
            <person name="He Y."/>
            <person name="Tan F."/>
            <person name="Song X."/>
            <person name="Zheng Q."/>
            <person name="Huang R."/>
            <person name="Yang H."/>
            <person name="Du X."/>
            <person name="Chen L."/>
            <person name="Yang M."/>
            <person name="Gaffney P.M."/>
            <person name="Wang S."/>
            <person name="Luo L."/>
            <person name="She Z."/>
            <person name="Ming Y."/>
            <person name="Huang W."/>
            <person name="Zhang S."/>
            <person name="Huang B."/>
            <person name="Zhang Y."/>
            <person name="Qu T."/>
            <person name="Ni P."/>
            <person name="Miao G."/>
            <person name="Wang J."/>
            <person name="Wang Q."/>
            <person name="Steinberg C.E."/>
            <person name="Wang H."/>
            <person name="Li N."/>
            <person name="Qian L."/>
            <person name="Zhang G."/>
            <person name="Li Y."/>
            <person name="Yang H."/>
            <person name="Liu X."/>
            <person name="Wang J."/>
            <person name="Yin Y."/>
            <person name="Wang J."/>
        </authorList>
    </citation>
    <scope>NUCLEOTIDE SEQUENCE [LARGE SCALE GENOMIC DNA]</scope>
    <source>
        <strain evidence="1">05x7-T-G4-1.051#20</strain>
    </source>
</reference>
<protein>
    <submittedName>
        <fullName evidence="1">Uncharacterized protein</fullName>
    </submittedName>
</protein>
<dbReference type="InParanoid" id="K1R0C5"/>
<name>K1R0C5_MAGGI</name>
<gene>
    <name evidence="1" type="ORF">CGI_10018311</name>
</gene>
<accession>K1R0C5</accession>
<dbReference type="HOGENOM" id="CLU_2529635_0_0_1"/>
<evidence type="ECO:0000313" key="1">
    <source>
        <dbReference type="EMBL" id="EKC39398.1"/>
    </source>
</evidence>
<dbReference type="EMBL" id="JH818267">
    <property type="protein sequence ID" value="EKC39398.1"/>
    <property type="molecule type" value="Genomic_DNA"/>
</dbReference>
<sequence>MIRRFNASLKFHTISTFEFSSCRSAAPGYKNIRIDDLGAAVPPIDLYFSILSDGKLSKYRLPMNVDCFGSLQCWINLKGQFSRQ</sequence>
<proteinExistence type="predicted"/>
<organism evidence="1">
    <name type="scientific">Magallana gigas</name>
    <name type="common">Pacific oyster</name>
    <name type="synonym">Crassostrea gigas</name>
    <dbReference type="NCBI Taxonomy" id="29159"/>
    <lineage>
        <taxon>Eukaryota</taxon>
        <taxon>Metazoa</taxon>
        <taxon>Spiralia</taxon>
        <taxon>Lophotrochozoa</taxon>
        <taxon>Mollusca</taxon>
        <taxon>Bivalvia</taxon>
        <taxon>Autobranchia</taxon>
        <taxon>Pteriomorphia</taxon>
        <taxon>Ostreida</taxon>
        <taxon>Ostreoidea</taxon>
        <taxon>Ostreidae</taxon>
        <taxon>Magallana</taxon>
    </lineage>
</organism>